<name>A0ABQ1SLC2_9FLAO</name>
<dbReference type="InterPro" id="IPR032808">
    <property type="entry name" value="DoxX"/>
</dbReference>
<protein>
    <recommendedName>
        <fullName evidence="8">DoxX-like family protein</fullName>
    </recommendedName>
</protein>
<reference evidence="7" key="1">
    <citation type="journal article" date="2019" name="Int. J. Syst. Evol. Microbiol.">
        <title>The Global Catalogue of Microorganisms (GCM) 10K type strain sequencing project: providing services to taxonomists for standard genome sequencing and annotation.</title>
        <authorList>
            <consortium name="The Broad Institute Genomics Platform"/>
            <consortium name="The Broad Institute Genome Sequencing Center for Infectious Disease"/>
            <person name="Wu L."/>
            <person name="Ma J."/>
        </authorList>
    </citation>
    <scope>NUCLEOTIDE SEQUENCE [LARGE SCALE GENOMIC DNA]</scope>
    <source>
        <strain evidence="7">CGMCC 1.12931</strain>
    </source>
</reference>
<evidence type="ECO:0000313" key="7">
    <source>
        <dbReference type="Proteomes" id="UP000599179"/>
    </source>
</evidence>
<keyword evidence="3 5" id="KW-1133">Transmembrane helix</keyword>
<evidence type="ECO:0000256" key="2">
    <source>
        <dbReference type="ARBA" id="ARBA00022692"/>
    </source>
</evidence>
<feature type="transmembrane region" description="Helical" evidence="5">
    <location>
        <begin position="116"/>
        <end position="132"/>
    </location>
</feature>
<evidence type="ECO:0000256" key="4">
    <source>
        <dbReference type="ARBA" id="ARBA00023136"/>
    </source>
</evidence>
<accession>A0ABQ1SLC2</accession>
<evidence type="ECO:0008006" key="8">
    <source>
        <dbReference type="Google" id="ProtNLM"/>
    </source>
</evidence>
<evidence type="ECO:0000256" key="5">
    <source>
        <dbReference type="SAM" id="Phobius"/>
    </source>
</evidence>
<keyword evidence="4 5" id="KW-0472">Membrane</keyword>
<evidence type="ECO:0000313" key="6">
    <source>
        <dbReference type="EMBL" id="GGE42588.1"/>
    </source>
</evidence>
<proteinExistence type="predicted"/>
<comment type="caution">
    <text evidence="6">The sequence shown here is derived from an EMBL/GenBank/DDBJ whole genome shotgun (WGS) entry which is preliminary data.</text>
</comment>
<feature type="transmembrane region" description="Helical" evidence="5">
    <location>
        <begin position="56"/>
        <end position="79"/>
    </location>
</feature>
<evidence type="ECO:0000256" key="3">
    <source>
        <dbReference type="ARBA" id="ARBA00022989"/>
    </source>
</evidence>
<keyword evidence="2 5" id="KW-0812">Transmembrane</keyword>
<dbReference type="Pfam" id="PF13564">
    <property type="entry name" value="DoxX_2"/>
    <property type="match status" value="1"/>
</dbReference>
<keyword evidence="7" id="KW-1185">Reference proteome</keyword>
<organism evidence="6 7">
    <name type="scientific">Psychroflexus planctonicus</name>
    <dbReference type="NCBI Taxonomy" id="1526575"/>
    <lineage>
        <taxon>Bacteria</taxon>
        <taxon>Pseudomonadati</taxon>
        <taxon>Bacteroidota</taxon>
        <taxon>Flavobacteriia</taxon>
        <taxon>Flavobacteriales</taxon>
        <taxon>Flavobacteriaceae</taxon>
        <taxon>Psychroflexus</taxon>
    </lineage>
</organism>
<dbReference type="EMBL" id="BMGM01000011">
    <property type="protein sequence ID" value="GGE42588.1"/>
    <property type="molecule type" value="Genomic_DNA"/>
</dbReference>
<comment type="subcellular location">
    <subcellularLocation>
        <location evidence="1">Membrane</location>
        <topology evidence="1">Multi-pass membrane protein</topology>
    </subcellularLocation>
</comment>
<dbReference type="Proteomes" id="UP000599179">
    <property type="component" value="Unassembled WGS sequence"/>
</dbReference>
<evidence type="ECO:0000256" key="1">
    <source>
        <dbReference type="ARBA" id="ARBA00004141"/>
    </source>
</evidence>
<sequence>MEENNIMDFENIDYIQLAAQLIVAVTLLNVWLLRFNKSTQWRGGNASSMKEEFKAYGLPNFMMYLVGGLKVLFGLGLIVGIAYPVTINISAIGIVVLMLGAIGMHIKVKDAPKKSFPAFTMLVISLLILVLNN</sequence>
<feature type="transmembrane region" description="Helical" evidence="5">
    <location>
        <begin position="14"/>
        <end position="35"/>
    </location>
</feature>
<feature type="transmembrane region" description="Helical" evidence="5">
    <location>
        <begin position="85"/>
        <end position="104"/>
    </location>
</feature>
<gene>
    <name evidence="6" type="ORF">GCM10010832_23130</name>
</gene>